<evidence type="ECO:0000313" key="2">
    <source>
        <dbReference type="EMBL" id="MBU9736575.1"/>
    </source>
</evidence>
<dbReference type="InterPro" id="IPR036291">
    <property type="entry name" value="NAD(P)-bd_dom_sf"/>
</dbReference>
<dbReference type="Gene3D" id="3.40.50.720">
    <property type="entry name" value="NAD(P)-binding Rossmann-like Domain"/>
    <property type="match status" value="1"/>
</dbReference>
<reference evidence="2" key="1">
    <citation type="submission" date="2021-06" db="EMBL/GenBank/DDBJ databases">
        <title>Description of novel taxa of the family Lachnospiraceae.</title>
        <authorList>
            <person name="Chaplin A.V."/>
            <person name="Sokolova S.R."/>
            <person name="Pikina A.P."/>
            <person name="Korzhanova M."/>
            <person name="Belova V."/>
            <person name="Korostin D."/>
            <person name="Efimov B.A."/>
        </authorList>
    </citation>
    <scope>NUCLEOTIDE SEQUENCE</scope>
    <source>
        <strain evidence="2">ASD5720</strain>
    </source>
</reference>
<dbReference type="Proteomes" id="UP000712157">
    <property type="component" value="Unassembled WGS sequence"/>
</dbReference>
<dbReference type="RefSeq" id="WP_158346176.1">
    <property type="nucleotide sequence ID" value="NZ_JAHQCW010000011.1"/>
</dbReference>
<dbReference type="PANTHER" id="PTHR43245">
    <property type="entry name" value="BIFUNCTIONAL POLYMYXIN RESISTANCE PROTEIN ARNA"/>
    <property type="match status" value="1"/>
</dbReference>
<dbReference type="PANTHER" id="PTHR43245:SF13">
    <property type="entry name" value="UDP-D-APIOSE_UDP-D-XYLOSE SYNTHASE 2"/>
    <property type="match status" value="1"/>
</dbReference>
<proteinExistence type="predicted"/>
<comment type="caution">
    <text evidence="2">The sequence shown here is derived from an EMBL/GenBank/DDBJ whole genome shotgun (WGS) entry which is preliminary data.</text>
</comment>
<evidence type="ECO:0000313" key="3">
    <source>
        <dbReference type="Proteomes" id="UP000712157"/>
    </source>
</evidence>
<dbReference type="EMBL" id="JAHQCW010000011">
    <property type="protein sequence ID" value="MBU9736575.1"/>
    <property type="molecule type" value="Genomic_DNA"/>
</dbReference>
<dbReference type="Pfam" id="PF01370">
    <property type="entry name" value="Epimerase"/>
    <property type="match status" value="1"/>
</dbReference>
<dbReference type="SUPFAM" id="SSF51735">
    <property type="entry name" value="NAD(P)-binding Rossmann-fold domains"/>
    <property type="match status" value="1"/>
</dbReference>
<sequence>MNSKKRILIFGATGDTGIYVTEYFNNFLDENEYEVIPIGRRKTDYFKRYNLSYYSVDIEKAEDFDKLPTGNVYAIVHLAALLPARMKGYEPEKYIFTNILGTLNVLEYCKKVNADRILFTKSVSDYYGYLTGNDFFEADMPVKYKYTGDHTIYAISKCTAVELIEHYHQSFGIKNFIFRLPNIYSYSPEKYYYVNGKRLPISYRYMIDRAIAGEPIELWGDPKKGRDVVYVKDFAQILYRALLTDVEGGIFNVGSGKLTNMVEQITGIISVFCDNKQSEIIYCPEKRDCINYLMDISKTKEVLGYEPKYNYINYLQDYKKEMESNRFEGFF</sequence>
<gene>
    <name evidence="2" type="ORF">KTH89_08495</name>
</gene>
<organism evidence="2 3">
    <name type="scientific">Diplocloster agilis</name>
    <dbReference type="NCBI Taxonomy" id="2850323"/>
    <lineage>
        <taxon>Bacteria</taxon>
        <taxon>Bacillati</taxon>
        <taxon>Bacillota</taxon>
        <taxon>Clostridia</taxon>
        <taxon>Lachnospirales</taxon>
        <taxon>Lachnospiraceae</taxon>
        <taxon>Diplocloster</taxon>
    </lineage>
</organism>
<name>A0A949NHS4_9FIRM</name>
<dbReference type="InterPro" id="IPR050177">
    <property type="entry name" value="Lipid_A_modif_metabolic_enz"/>
</dbReference>
<evidence type="ECO:0000259" key="1">
    <source>
        <dbReference type="Pfam" id="PF01370"/>
    </source>
</evidence>
<dbReference type="AlphaFoldDB" id="A0A949NHS4"/>
<dbReference type="InterPro" id="IPR001509">
    <property type="entry name" value="Epimerase_deHydtase"/>
</dbReference>
<feature type="domain" description="NAD-dependent epimerase/dehydratase" evidence="1">
    <location>
        <begin position="7"/>
        <end position="254"/>
    </location>
</feature>
<protein>
    <submittedName>
        <fullName evidence="2">NAD(P)-dependent oxidoreductase</fullName>
    </submittedName>
</protein>
<accession>A0A949NHS4</accession>
<keyword evidence="3" id="KW-1185">Reference proteome</keyword>